<evidence type="ECO:0000256" key="3">
    <source>
        <dbReference type="ARBA" id="ARBA00022692"/>
    </source>
</evidence>
<keyword evidence="2" id="KW-0597">Phosphoprotein</keyword>
<dbReference type="Proteomes" id="UP000009022">
    <property type="component" value="Unassembled WGS sequence"/>
</dbReference>
<dbReference type="PANTHER" id="PTHR35578">
    <property type="entry name" value="PROLINE-RICH TRANSMEMBRANE PROTEIN 4-RELATED"/>
    <property type="match status" value="1"/>
</dbReference>
<evidence type="ECO:0000313" key="9">
    <source>
        <dbReference type="EMBL" id="EDV23454.1"/>
    </source>
</evidence>
<keyword evidence="3 7" id="KW-0812">Transmembrane</keyword>
<dbReference type="InterPro" id="IPR052836">
    <property type="entry name" value="PRRT_domain-containing"/>
</dbReference>
<evidence type="ECO:0000256" key="1">
    <source>
        <dbReference type="ARBA" id="ARBA00004141"/>
    </source>
</evidence>
<dbReference type="KEGG" id="tad:TRIADDRAFT_58099"/>
<proteinExistence type="predicted"/>
<evidence type="ECO:0000256" key="6">
    <source>
        <dbReference type="ARBA" id="ARBA00023136"/>
    </source>
</evidence>
<dbReference type="eggNOG" id="ENOG502S6RG">
    <property type="taxonomic scope" value="Eukaryota"/>
</dbReference>
<feature type="transmembrane region" description="Helical" evidence="7">
    <location>
        <begin position="274"/>
        <end position="296"/>
    </location>
</feature>
<feature type="transmembrane region" description="Helical" evidence="7">
    <location>
        <begin position="185"/>
        <end position="207"/>
    </location>
</feature>
<evidence type="ECO:0000259" key="8">
    <source>
        <dbReference type="Pfam" id="PF25987"/>
    </source>
</evidence>
<feature type="transmembrane region" description="Helical" evidence="7">
    <location>
        <begin position="233"/>
        <end position="254"/>
    </location>
</feature>
<keyword evidence="5 7" id="KW-1133">Transmembrane helix</keyword>
<dbReference type="HOGENOM" id="CLU_802499_0_0_1"/>
<feature type="transmembrane region" description="Helical" evidence="7">
    <location>
        <begin position="45"/>
        <end position="66"/>
    </location>
</feature>
<feature type="domain" description="Proline-rich transmembrane protein 3/4" evidence="8">
    <location>
        <begin position="24"/>
        <end position="304"/>
    </location>
</feature>
<comment type="subcellular location">
    <subcellularLocation>
        <location evidence="1">Membrane</location>
        <topology evidence="1">Multi-pass membrane protein</topology>
    </subcellularLocation>
</comment>
<dbReference type="InParanoid" id="B3S2P4"/>
<reference evidence="9 10" key="1">
    <citation type="journal article" date="2008" name="Nature">
        <title>The Trichoplax genome and the nature of placozoans.</title>
        <authorList>
            <person name="Srivastava M."/>
            <person name="Begovic E."/>
            <person name="Chapman J."/>
            <person name="Putnam N.H."/>
            <person name="Hellsten U."/>
            <person name="Kawashima T."/>
            <person name="Kuo A."/>
            <person name="Mitros T."/>
            <person name="Salamov A."/>
            <person name="Carpenter M.L."/>
            <person name="Signorovitch A.Y."/>
            <person name="Moreno M.A."/>
            <person name="Kamm K."/>
            <person name="Grimwood J."/>
            <person name="Schmutz J."/>
            <person name="Shapiro H."/>
            <person name="Grigoriev I.V."/>
            <person name="Buss L.W."/>
            <person name="Schierwater B."/>
            <person name="Dellaporta S.L."/>
            <person name="Rokhsar D.S."/>
        </authorList>
    </citation>
    <scope>NUCLEOTIDE SEQUENCE [LARGE SCALE GENOMIC DNA]</scope>
    <source>
        <strain evidence="9 10">Grell-BS-1999</strain>
    </source>
</reference>
<keyword evidence="4" id="KW-0732">Signal</keyword>
<evidence type="ECO:0000256" key="7">
    <source>
        <dbReference type="SAM" id="Phobius"/>
    </source>
</evidence>
<accession>B3S2P4</accession>
<dbReference type="PANTHER" id="PTHR35578:SF7">
    <property type="entry name" value="G-PROTEIN COUPLED RECEPTORS FAMILY 1 PROFILE DOMAIN-CONTAINING PROTEIN"/>
    <property type="match status" value="1"/>
</dbReference>
<evidence type="ECO:0000256" key="5">
    <source>
        <dbReference type="ARBA" id="ARBA00022989"/>
    </source>
</evidence>
<dbReference type="InterPro" id="IPR059081">
    <property type="entry name" value="PRRT3-4"/>
</dbReference>
<protein>
    <recommendedName>
        <fullName evidence="8">Proline-rich transmembrane protein 3/4 domain-containing protein</fullName>
    </recommendedName>
</protein>
<dbReference type="GeneID" id="6755255"/>
<keyword evidence="10" id="KW-1185">Reference proteome</keyword>
<gene>
    <name evidence="9" type="ORF">TRIADDRAFT_58099</name>
</gene>
<dbReference type="Pfam" id="PF25987">
    <property type="entry name" value="PRRT3"/>
    <property type="match status" value="1"/>
</dbReference>
<evidence type="ECO:0000256" key="4">
    <source>
        <dbReference type="ARBA" id="ARBA00022729"/>
    </source>
</evidence>
<feature type="transmembrane region" description="Helical" evidence="7">
    <location>
        <begin position="158"/>
        <end position="179"/>
    </location>
</feature>
<dbReference type="OrthoDB" id="10066605at2759"/>
<feature type="transmembrane region" description="Helical" evidence="7">
    <location>
        <begin position="86"/>
        <end position="103"/>
    </location>
</feature>
<dbReference type="EMBL" id="DS985247">
    <property type="protein sequence ID" value="EDV23454.1"/>
    <property type="molecule type" value="Genomic_DNA"/>
</dbReference>
<dbReference type="CTD" id="6755255"/>
<dbReference type="PhylomeDB" id="B3S2P4"/>
<organism evidence="9 10">
    <name type="scientific">Trichoplax adhaerens</name>
    <name type="common">Trichoplax reptans</name>
    <dbReference type="NCBI Taxonomy" id="10228"/>
    <lineage>
        <taxon>Eukaryota</taxon>
        <taxon>Metazoa</taxon>
        <taxon>Placozoa</taxon>
        <taxon>Uniplacotomia</taxon>
        <taxon>Trichoplacea</taxon>
        <taxon>Trichoplacidae</taxon>
        <taxon>Trichoplax</taxon>
    </lineage>
</organism>
<feature type="transmembrane region" description="Helical" evidence="7">
    <location>
        <begin position="115"/>
        <end position="137"/>
    </location>
</feature>
<evidence type="ECO:0000313" key="10">
    <source>
        <dbReference type="Proteomes" id="UP000009022"/>
    </source>
</evidence>
<dbReference type="OMA" id="AYDNSTK"/>
<keyword evidence="6 7" id="KW-0472">Membrane</keyword>
<dbReference type="RefSeq" id="XP_002114364.1">
    <property type="nucleotide sequence ID" value="XM_002114328.1"/>
</dbReference>
<evidence type="ECO:0000256" key="2">
    <source>
        <dbReference type="ARBA" id="ARBA00022553"/>
    </source>
</evidence>
<dbReference type="AlphaFoldDB" id="B3S2P4"/>
<sequence>MYLYLNILRNKRATQTEVNNSLAPWPEIVPKFSEAIPEWRAAWPIHIYLTSIAYIMILLTCLYLLYLKIQDKLQNRGRNSQLSLSLYSNLAICALTRSCALLIDPYASRPSILPIVFHLLWALSLPAFTAAFTMLLLALLDTTKKYKTPPFFHKSRNIAIVIIINFAFVILLELLVQFFTEAKVLLIVCQGTYIVFNLFLSVGYFIAAKRITTNLVTEAQGYDKDFNKSLKRLIYSIYACSILSLLTCISHIYAMVGVYSVLSPVRYAEAWPWWAFQSIQRGLELILCLIMLIIIWGKHSSNRSAPIAPESQHSTFHASDYVQLTSSSKINHNSKEELKLDLTKTA</sequence>
<name>B3S2P4_TRIAD</name>